<evidence type="ECO:0000256" key="1">
    <source>
        <dbReference type="SAM" id="MobiDB-lite"/>
    </source>
</evidence>
<name>A0ABP8L3G9_9BACT</name>
<feature type="compositionally biased region" description="Polar residues" evidence="1">
    <location>
        <begin position="55"/>
        <end position="72"/>
    </location>
</feature>
<gene>
    <name evidence="2" type="ORF">GCM10023187_56450</name>
</gene>
<protein>
    <submittedName>
        <fullName evidence="2">Uncharacterized protein</fullName>
    </submittedName>
</protein>
<keyword evidence="3" id="KW-1185">Reference proteome</keyword>
<comment type="caution">
    <text evidence="2">The sequence shown here is derived from an EMBL/GenBank/DDBJ whole genome shotgun (WGS) entry which is preliminary data.</text>
</comment>
<evidence type="ECO:0000313" key="2">
    <source>
        <dbReference type="EMBL" id="GAA4420891.1"/>
    </source>
</evidence>
<proteinExistence type="predicted"/>
<dbReference type="EMBL" id="BAABHB010000023">
    <property type="protein sequence ID" value="GAA4420891.1"/>
    <property type="molecule type" value="Genomic_DNA"/>
</dbReference>
<reference evidence="3" key="1">
    <citation type="journal article" date="2019" name="Int. J. Syst. Evol. Microbiol.">
        <title>The Global Catalogue of Microorganisms (GCM) 10K type strain sequencing project: providing services to taxonomists for standard genome sequencing and annotation.</title>
        <authorList>
            <consortium name="The Broad Institute Genomics Platform"/>
            <consortium name="The Broad Institute Genome Sequencing Center for Infectious Disease"/>
            <person name="Wu L."/>
            <person name="Ma J."/>
        </authorList>
    </citation>
    <scope>NUCLEOTIDE SEQUENCE [LARGE SCALE GENOMIC DNA]</scope>
    <source>
        <strain evidence="3">JCM 17925</strain>
    </source>
</reference>
<feature type="compositionally biased region" description="Basic and acidic residues" evidence="1">
    <location>
        <begin position="1"/>
        <end position="10"/>
    </location>
</feature>
<dbReference type="Proteomes" id="UP001500936">
    <property type="component" value="Unassembled WGS sequence"/>
</dbReference>
<evidence type="ECO:0000313" key="3">
    <source>
        <dbReference type="Proteomes" id="UP001500936"/>
    </source>
</evidence>
<organism evidence="2 3">
    <name type="scientific">Nibrella viscosa</name>
    <dbReference type="NCBI Taxonomy" id="1084524"/>
    <lineage>
        <taxon>Bacteria</taxon>
        <taxon>Pseudomonadati</taxon>
        <taxon>Bacteroidota</taxon>
        <taxon>Cytophagia</taxon>
        <taxon>Cytophagales</taxon>
        <taxon>Spirosomataceae</taxon>
        <taxon>Nibrella</taxon>
    </lineage>
</organism>
<accession>A0ABP8L3G9</accession>
<feature type="region of interest" description="Disordered" evidence="1">
    <location>
        <begin position="1"/>
        <end position="96"/>
    </location>
</feature>
<dbReference type="RefSeq" id="WP_345271466.1">
    <property type="nucleotide sequence ID" value="NZ_BAABHB010000023.1"/>
</dbReference>
<sequence>MESRDERYEPGEDENQGPLSALARSEQVDPEIGEPQVPRLSPNAMKRTSEKSESAEQATSADGTNNTLQNAKTVAAGDAENAAGNPNYEDVTGAGS</sequence>